<dbReference type="STRING" id="1798325.A2834_01345"/>
<accession>A0A1F5VJ94</accession>
<dbReference type="InterPro" id="IPR000873">
    <property type="entry name" value="AMP-dep_synth/lig_dom"/>
</dbReference>
<dbReference type="InterPro" id="IPR042099">
    <property type="entry name" value="ANL_N_sf"/>
</dbReference>
<protein>
    <recommendedName>
        <fullName evidence="5">AMP-dependent synthetase/ligase domain-containing protein</fullName>
    </recommendedName>
</protein>
<dbReference type="PROSITE" id="PS00455">
    <property type="entry name" value="AMP_BINDING"/>
    <property type="match status" value="1"/>
</dbReference>
<comment type="caution">
    <text evidence="3">The sequence shown here is derived from an EMBL/GenBank/DDBJ whole genome shotgun (WGS) entry which is preliminary data.</text>
</comment>
<dbReference type="InterPro" id="IPR020845">
    <property type="entry name" value="AMP-binding_CS"/>
</dbReference>
<dbReference type="GO" id="GO:0016877">
    <property type="term" value="F:ligase activity, forming carbon-sulfur bonds"/>
    <property type="evidence" value="ECO:0007669"/>
    <property type="project" value="UniProtKB-ARBA"/>
</dbReference>
<dbReference type="Gene3D" id="3.30.300.30">
    <property type="match status" value="1"/>
</dbReference>
<evidence type="ECO:0008006" key="5">
    <source>
        <dbReference type="Google" id="ProtNLM"/>
    </source>
</evidence>
<dbReference type="PANTHER" id="PTHR43767:SF10">
    <property type="entry name" value="SURFACTIN SYNTHASE SUBUNIT 1"/>
    <property type="match status" value="1"/>
</dbReference>
<organism evidence="3 4">
    <name type="scientific">Candidatus Giovannonibacteria bacterium RIFCSPHIGHO2_01_FULL_45_23</name>
    <dbReference type="NCBI Taxonomy" id="1798325"/>
    <lineage>
        <taxon>Bacteria</taxon>
        <taxon>Candidatus Giovannoniibacteriota</taxon>
    </lineage>
</organism>
<dbReference type="EMBL" id="MFHD01000002">
    <property type="protein sequence ID" value="OGF63474.1"/>
    <property type="molecule type" value="Genomic_DNA"/>
</dbReference>
<name>A0A1F5VJ94_9BACT</name>
<evidence type="ECO:0000313" key="3">
    <source>
        <dbReference type="EMBL" id="OGF63474.1"/>
    </source>
</evidence>
<dbReference type="Pfam" id="PF00501">
    <property type="entry name" value="AMP-binding"/>
    <property type="match status" value="1"/>
</dbReference>
<gene>
    <name evidence="3" type="ORF">A2834_01345</name>
</gene>
<dbReference type="InterPro" id="IPR050237">
    <property type="entry name" value="ATP-dep_AMP-bd_enzyme"/>
</dbReference>
<dbReference type="PANTHER" id="PTHR43767">
    <property type="entry name" value="LONG-CHAIN-FATTY-ACID--COA LIGASE"/>
    <property type="match status" value="1"/>
</dbReference>
<evidence type="ECO:0000259" key="2">
    <source>
        <dbReference type="Pfam" id="PF13193"/>
    </source>
</evidence>
<evidence type="ECO:0000259" key="1">
    <source>
        <dbReference type="Pfam" id="PF00501"/>
    </source>
</evidence>
<dbReference type="InterPro" id="IPR045851">
    <property type="entry name" value="AMP-bd_C_sf"/>
</dbReference>
<dbReference type="Pfam" id="PF13193">
    <property type="entry name" value="AMP-binding_C"/>
    <property type="match status" value="1"/>
</dbReference>
<dbReference type="Gene3D" id="3.40.50.12780">
    <property type="entry name" value="N-terminal domain of ligase-like"/>
    <property type="match status" value="1"/>
</dbReference>
<dbReference type="InterPro" id="IPR025110">
    <property type="entry name" value="AMP-bd_C"/>
</dbReference>
<feature type="domain" description="AMP-binding enzyme C-terminal" evidence="2">
    <location>
        <begin position="465"/>
        <end position="545"/>
    </location>
</feature>
<feature type="domain" description="AMP-dependent synthetase/ligase" evidence="1">
    <location>
        <begin position="61"/>
        <end position="412"/>
    </location>
</feature>
<dbReference type="Proteomes" id="UP000179251">
    <property type="component" value="Unassembled WGS sequence"/>
</dbReference>
<proteinExistence type="predicted"/>
<reference evidence="3 4" key="1">
    <citation type="journal article" date="2016" name="Nat. Commun.">
        <title>Thousands of microbial genomes shed light on interconnected biogeochemical processes in an aquifer system.</title>
        <authorList>
            <person name="Anantharaman K."/>
            <person name="Brown C.T."/>
            <person name="Hug L.A."/>
            <person name="Sharon I."/>
            <person name="Castelle C.J."/>
            <person name="Probst A.J."/>
            <person name="Thomas B.C."/>
            <person name="Singh A."/>
            <person name="Wilkins M.J."/>
            <person name="Karaoz U."/>
            <person name="Brodie E.L."/>
            <person name="Williams K.H."/>
            <person name="Hubbard S.S."/>
            <person name="Banfield J.F."/>
        </authorList>
    </citation>
    <scope>NUCLEOTIDE SEQUENCE [LARGE SCALE GENOMIC DNA]</scope>
</reference>
<dbReference type="SUPFAM" id="SSF56801">
    <property type="entry name" value="Acetyl-CoA synthetase-like"/>
    <property type="match status" value="1"/>
</dbReference>
<dbReference type="AlphaFoldDB" id="A0A1F5VJ94"/>
<evidence type="ECO:0000313" key="4">
    <source>
        <dbReference type="Proteomes" id="UP000179251"/>
    </source>
</evidence>
<sequence>MKGTLLELLEPRGFWEDRKTAFVFWDGEKLPLEKLPMSKQLARLPEHCQEKIRQLPYFNLGKLSYKDLRDKSSAFAYALKEKIGARGGERVGIMIPNMLQFPIVYFGILKMGGIAVPLSPLHTKEQLFTILNDADIRTIITLDLFLDKFNSIKEKTPVKNIITSNIFDSLTLIKTIYAGGKPSQFSLLLAESAGKEVDVKIKPSDIALLLYTSGTTGDPKGAIHTHESLFANARACRDLVKELGLEDGKEIFLATAPYFHITGLATMLHTPLCARAKTILVAKPLDFKTMLAAIAHTRATAFVGFPKQYEGMGITLAKNPGAYDISSLKVCISGSSRLDEKNRKDFESVWGHKIREGYGLTEGGITHCQRTGEEAGTVGKQLNGVTQLIFDPDENLIGELRIRSSYSMKGYWNKPKETSEVLTTDDWLCTGDLAKTDAEGNMSIVGRVSEDMMKGPNDEKIYFEEIEKVLLANPFIKEAAVVEGREKRCAAYVVLNHVEDDALCALEFERLKSDLLKYLIKNLQPFKVPREIRCLTKLPRNALGKVLKKDLRALLSIL</sequence>